<evidence type="ECO:0000313" key="1">
    <source>
        <dbReference type="EMBL" id="PNX63312.1"/>
    </source>
</evidence>
<accession>A0A2K3KAL6</accession>
<reference evidence="1 2" key="1">
    <citation type="journal article" date="2014" name="Am. J. Bot.">
        <title>Genome assembly and annotation for red clover (Trifolium pratense; Fabaceae).</title>
        <authorList>
            <person name="Istvanek J."/>
            <person name="Jaros M."/>
            <person name="Krenek A."/>
            <person name="Repkova J."/>
        </authorList>
    </citation>
    <scope>NUCLEOTIDE SEQUENCE [LARGE SCALE GENOMIC DNA]</scope>
    <source>
        <strain evidence="2">cv. Tatra</strain>
        <tissue evidence="1">Young leaves</tissue>
    </source>
</reference>
<comment type="caution">
    <text evidence="1">The sequence shown here is derived from an EMBL/GenBank/DDBJ whole genome shotgun (WGS) entry which is preliminary data.</text>
</comment>
<dbReference type="ExpressionAtlas" id="A0A2K3KAL6">
    <property type="expression patterns" value="baseline"/>
</dbReference>
<dbReference type="Proteomes" id="UP000236291">
    <property type="component" value="Unassembled WGS sequence"/>
</dbReference>
<dbReference type="EMBL" id="ASHM01154260">
    <property type="protein sequence ID" value="PNX63312.1"/>
    <property type="molecule type" value="Genomic_DNA"/>
</dbReference>
<gene>
    <name evidence="1" type="ORF">L195_g061564</name>
</gene>
<dbReference type="AlphaFoldDB" id="A0A2K3KAL6"/>
<organism evidence="1 2">
    <name type="scientific">Trifolium pratense</name>
    <name type="common">Red clover</name>
    <dbReference type="NCBI Taxonomy" id="57577"/>
    <lineage>
        <taxon>Eukaryota</taxon>
        <taxon>Viridiplantae</taxon>
        <taxon>Streptophyta</taxon>
        <taxon>Embryophyta</taxon>
        <taxon>Tracheophyta</taxon>
        <taxon>Spermatophyta</taxon>
        <taxon>Magnoliopsida</taxon>
        <taxon>eudicotyledons</taxon>
        <taxon>Gunneridae</taxon>
        <taxon>Pentapetalae</taxon>
        <taxon>rosids</taxon>
        <taxon>fabids</taxon>
        <taxon>Fabales</taxon>
        <taxon>Fabaceae</taxon>
        <taxon>Papilionoideae</taxon>
        <taxon>50 kb inversion clade</taxon>
        <taxon>NPAAA clade</taxon>
        <taxon>Hologalegina</taxon>
        <taxon>IRL clade</taxon>
        <taxon>Trifolieae</taxon>
        <taxon>Trifolium</taxon>
    </lineage>
</organism>
<protein>
    <submittedName>
        <fullName evidence="1">Ubiquitin carboxyl-terminal hydrolase family protein</fullName>
    </submittedName>
</protein>
<feature type="non-terminal residue" evidence="1">
    <location>
        <position position="1"/>
    </location>
</feature>
<keyword evidence="1" id="KW-0378">Hydrolase</keyword>
<name>A0A2K3KAL6_TRIPR</name>
<sequence>VPFYPSEKESSEEQIKNIIAEEMNVDKNIVAQQSKRDKESTYVEGTSKSNTSKLVSINLEEIDAMIDEDAIAPIDKVL</sequence>
<dbReference type="GO" id="GO:0016787">
    <property type="term" value="F:hydrolase activity"/>
    <property type="evidence" value="ECO:0007669"/>
    <property type="project" value="UniProtKB-KW"/>
</dbReference>
<proteinExistence type="predicted"/>
<reference evidence="1 2" key="2">
    <citation type="journal article" date="2017" name="Front. Plant Sci.">
        <title>Gene Classification and Mining of Molecular Markers Useful in Red Clover (Trifolium pratense) Breeding.</title>
        <authorList>
            <person name="Istvanek J."/>
            <person name="Dluhosova J."/>
            <person name="Dluhos P."/>
            <person name="Patkova L."/>
            <person name="Nedelnik J."/>
            <person name="Repkova J."/>
        </authorList>
    </citation>
    <scope>NUCLEOTIDE SEQUENCE [LARGE SCALE GENOMIC DNA]</scope>
    <source>
        <strain evidence="2">cv. Tatra</strain>
        <tissue evidence="1">Young leaves</tissue>
    </source>
</reference>
<evidence type="ECO:0000313" key="2">
    <source>
        <dbReference type="Proteomes" id="UP000236291"/>
    </source>
</evidence>